<dbReference type="Proteomes" id="UP000807306">
    <property type="component" value="Unassembled WGS sequence"/>
</dbReference>
<evidence type="ECO:0008006" key="3">
    <source>
        <dbReference type="Google" id="ProtNLM"/>
    </source>
</evidence>
<dbReference type="EMBL" id="MU157873">
    <property type="protein sequence ID" value="KAF9526315.1"/>
    <property type="molecule type" value="Genomic_DNA"/>
</dbReference>
<protein>
    <recommendedName>
        <fullName evidence="3">F-box domain-containing protein</fullName>
    </recommendedName>
</protein>
<proteinExistence type="predicted"/>
<dbReference type="AlphaFoldDB" id="A0A9P6EC79"/>
<reference evidence="1" key="1">
    <citation type="submission" date="2020-11" db="EMBL/GenBank/DDBJ databases">
        <authorList>
            <consortium name="DOE Joint Genome Institute"/>
            <person name="Ahrendt S."/>
            <person name="Riley R."/>
            <person name="Andreopoulos W."/>
            <person name="Labutti K."/>
            <person name="Pangilinan J."/>
            <person name="Ruiz-Duenas F.J."/>
            <person name="Barrasa J.M."/>
            <person name="Sanchez-Garcia M."/>
            <person name="Camarero S."/>
            <person name="Miyauchi S."/>
            <person name="Serrano A."/>
            <person name="Linde D."/>
            <person name="Babiker R."/>
            <person name="Drula E."/>
            <person name="Ayuso-Fernandez I."/>
            <person name="Pacheco R."/>
            <person name="Padilla G."/>
            <person name="Ferreira P."/>
            <person name="Barriuso J."/>
            <person name="Kellner H."/>
            <person name="Castanera R."/>
            <person name="Alfaro M."/>
            <person name="Ramirez L."/>
            <person name="Pisabarro A.G."/>
            <person name="Kuo A."/>
            <person name="Tritt A."/>
            <person name="Lipzen A."/>
            <person name="He G."/>
            <person name="Yan M."/>
            <person name="Ng V."/>
            <person name="Cullen D."/>
            <person name="Martin F."/>
            <person name="Rosso M.-N."/>
            <person name="Henrissat B."/>
            <person name="Hibbett D."/>
            <person name="Martinez A.T."/>
            <person name="Grigoriev I.V."/>
        </authorList>
    </citation>
    <scope>NUCLEOTIDE SEQUENCE</scope>
    <source>
        <strain evidence="1">CBS 506.95</strain>
    </source>
</reference>
<evidence type="ECO:0000313" key="2">
    <source>
        <dbReference type="Proteomes" id="UP000807306"/>
    </source>
</evidence>
<organism evidence="1 2">
    <name type="scientific">Crepidotus variabilis</name>
    <dbReference type="NCBI Taxonomy" id="179855"/>
    <lineage>
        <taxon>Eukaryota</taxon>
        <taxon>Fungi</taxon>
        <taxon>Dikarya</taxon>
        <taxon>Basidiomycota</taxon>
        <taxon>Agaricomycotina</taxon>
        <taxon>Agaricomycetes</taxon>
        <taxon>Agaricomycetidae</taxon>
        <taxon>Agaricales</taxon>
        <taxon>Agaricineae</taxon>
        <taxon>Crepidotaceae</taxon>
        <taxon>Crepidotus</taxon>
    </lineage>
</organism>
<sequence length="463" mass="53283">MPLSSLLLLPPELLQEIIANLWNQKKALISCSLTHRTLRSLSQKQLFFRISIEEELELEFTNGTPYLVTNALRSRDGKAFQRLLGIAPHFATYVRALQIKVYGDSVLRILDPMHGARAYEQSIEDEIIKPITFFLPSLVNLVSLTIINRGNWRAFTEKYVSQIRPILQHPSLLFLQLRCTHVLYYLEFVCHSLRYLDLEEANPFPTVSSNIIPPREDSTAKTIPLIYLDLLSLHSHRDVNMFQHHVMENSATQVKISRLKKLSIPLSFETNPHPSRFFSSWRILQECADSLQELDLHVPVESVTTLSQFDVQEVSIDLGQLTKLRKLRFSLRVNSDFTPHEFSDHLCCLGKLLWNSSVPLARLEEINIYLNSLAFCQTFLVNDNAWQETAKFMTTMRLVPSLKTLKFFVPTIVCAAILYNSPATLSLRAAGLHVQVLDIPAYKQDYIYSMLDPRLLYFPREHA</sequence>
<evidence type="ECO:0000313" key="1">
    <source>
        <dbReference type="EMBL" id="KAF9526315.1"/>
    </source>
</evidence>
<name>A0A9P6EC79_9AGAR</name>
<keyword evidence="2" id="KW-1185">Reference proteome</keyword>
<accession>A0A9P6EC79</accession>
<comment type="caution">
    <text evidence="1">The sequence shown here is derived from an EMBL/GenBank/DDBJ whole genome shotgun (WGS) entry which is preliminary data.</text>
</comment>
<gene>
    <name evidence="1" type="ORF">CPB83DRAFT_858155</name>
</gene>